<protein>
    <submittedName>
        <fullName evidence="2">Uncharacterized protein</fullName>
    </submittedName>
</protein>
<dbReference type="AlphaFoldDB" id="A0A3P6SNW8"/>
<sequence>MLQNLTDELDAMLDPAKPTVKMPPLFPVPK</sequence>
<feature type="region of interest" description="Disordered" evidence="1">
    <location>
        <begin position="1"/>
        <end position="30"/>
    </location>
</feature>
<keyword evidence="3" id="KW-1185">Reference proteome</keyword>
<evidence type="ECO:0000256" key="1">
    <source>
        <dbReference type="SAM" id="MobiDB-lite"/>
    </source>
</evidence>
<dbReference type="Proteomes" id="UP000271889">
    <property type="component" value="Unassembled WGS sequence"/>
</dbReference>
<reference evidence="2 3" key="1">
    <citation type="submission" date="2018-11" db="EMBL/GenBank/DDBJ databases">
        <authorList>
            <consortium name="Pathogen Informatics"/>
        </authorList>
    </citation>
    <scope>NUCLEOTIDE SEQUENCE [LARGE SCALE GENOMIC DNA]</scope>
</reference>
<evidence type="ECO:0000313" key="2">
    <source>
        <dbReference type="EMBL" id="VDK56784.1"/>
    </source>
</evidence>
<dbReference type="OrthoDB" id="6156898at2759"/>
<proteinExistence type="predicted"/>
<name>A0A3P6SNW8_CYLGO</name>
<gene>
    <name evidence="2" type="ORF">CGOC_LOCUS3767</name>
</gene>
<dbReference type="EMBL" id="UYRV01009688">
    <property type="protein sequence ID" value="VDK56784.1"/>
    <property type="molecule type" value="Genomic_DNA"/>
</dbReference>
<accession>A0A3P6SNW8</accession>
<organism evidence="2 3">
    <name type="scientific">Cylicostephanus goldi</name>
    <name type="common">Nematode worm</name>
    <dbReference type="NCBI Taxonomy" id="71465"/>
    <lineage>
        <taxon>Eukaryota</taxon>
        <taxon>Metazoa</taxon>
        <taxon>Ecdysozoa</taxon>
        <taxon>Nematoda</taxon>
        <taxon>Chromadorea</taxon>
        <taxon>Rhabditida</taxon>
        <taxon>Rhabditina</taxon>
        <taxon>Rhabditomorpha</taxon>
        <taxon>Strongyloidea</taxon>
        <taxon>Strongylidae</taxon>
        <taxon>Cylicostephanus</taxon>
    </lineage>
</organism>
<evidence type="ECO:0000313" key="3">
    <source>
        <dbReference type="Proteomes" id="UP000271889"/>
    </source>
</evidence>